<comment type="subcellular location">
    <subcellularLocation>
        <location evidence="1">Cell membrane</location>
        <topology evidence="1">Multi-pass membrane protein</topology>
    </subcellularLocation>
</comment>
<keyword evidence="5 6" id="KW-0472">Membrane</keyword>
<evidence type="ECO:0000313" key="8">
    <source>
        <dbReference type="EMBL" id="GLI26261.1"/>
    </source>
</evidence>
<dbReference type="PANTHER" id="PTHR23513">
    <property type="entry name" value="INTEGRAL MEMBRANE EFFLUX PROTEIN-RELATED"/>
    <property type="match status" value="1"/>
</dbReference>
<dbReference type="AlphaFoldDB" id="A0A9W6CP91"/>
<dbReference type="GO" id="GO:0005886">
    <property type="term" value="C:plasma membrane"/>
    <property type="evidence" value="ECO:0007669"/>
    <property type="project" value="UniProtKB-SubCell"/>
</dbReference>
<protein>
    <recommendedName>
        <fullName evidence="7">Major facilitator superfamily (MFS) profile domain-containing protein</fullName>
    </recommendedName>
</protein>
<keyword evidence="9" id="KW-1185">Reference proteome</keyword>
<dbReference type="InterPro" id="IPR011701">
    <property type="entry name" value="MFS"/>
</dbReference>
<feature type="transmembrane region" description="Helical" evidence="6">
    <location>
        <begin position="12"/>
        <end position="29"/>
    </location>
</feature>
<dbReference type="Proteomes" id="UP001144396">
    <property type="component" value="Unassembled WGS sequence"/>
</dbReference>
<feature type="transmembrane region" description="Helical" evidence="6">
    <location>
        <begin position="292"/>
        <end position="313"/>
    </location>
</feature>
<gene>
    <name evidence="8" type="ORF">ARHIZOSPH14_05030</name>
</gene>
<name>A0A9W6CP91_9MICO</name>
<feature type="transmembrane region" description="Helical" evidence="6">
    <location>
        <begin position="241"/>
        <end position="260"/>
    </location>
</feature>
<dbReference type="PANTHER" id="PTHR23513:SF11">
    <property type="entry name" value="STAPHYLOFERRIN A TRANSPORTER"/>
    <property type="match status" value="1"/>
</dbReference>
<proteinExistence type="predicted"/>
<dbReference type="RefSeq" id="WP_281882257.1">
    <property type="nucleotide sequence ID" value="NZ_BSDP01000001.1"/>
</dbReference>
<feature type="transmembrane region" description="Helical" evidence="6">
    <location>
        <begin position="196"/>
        <end position="229"/>
    </location>
</feature>
<feature type="transmembrane region" description="Helical" evidence="6">
    <location>
        <begin position="269"/>
        <end position="286"/>
    </location>
</feature>
<dbReference type="Pfam" id="PF07690">
    <property type="entry name" value="MFS_1"/>
    <property type="match status" value="1"/>
</dbReference>
<feature type="domain" description="Major facilitator superfamily (MFS) profile" evidence="7">
    <location>
        <begin position="1"/>
        <end position="181"/>
    </location>
</feature>
<dbReference type="PROSITE" id="PS50850">
    <property type="entry name" value="MFS"/>
    <property type="match status" value="1"/>
</dbReference>
<keyword evidence="2" id="KW-1003">Cell membrane</keyword>
<feature type="transmembrane region" description="Helical" evidence="6">
    <location>
        <begin position="358"/>
        <end position="377"/>
    </location>
</feature>
<organism evidence="8 9">
    <name type="scientific">Agromyces rhizosphaerae</name>
    <dbReference type="NCBI Taxonomy" id="88374"/>
    <lineage>
        <taxon>Bacteria</taxon>
        <taxon>Bacillati</taxon>
        <taxon>Actinomycetota</taxon>
        <taxon>Actinomycetes</taxon>
        <taxon>Micrococcales</taxon>
        <taxon>Microbacteriaceae</taxon>
        <taxon>Agromyces</taxon>
    </lineage>
</organism>
<feature type="transmembrane region" description="Helical" evidence="6">
    <location>
        <begin position="128"/>
        <end position="151"/>
    </location>
</feature>
<feature type="transmembrane region" description="Helical" evidence="6">
    <location>
        <begin position="334"/>
        <end position="352"/>
    </location>
</feature>
<dbReference type="InterPro" id="IPR036259">
    <property type="entry name" value="MFS_trans_sf"/>
</dbReference>
<keyword evidence="4 6" id="KW-1133">Transmembrane helix</keyword>
<reference evidence="8" key="1">
    <citation type="submission" date="2022-12" db="EMBL/GenBank/DDBJ databases">
        <title>Reference genome sequencing for broad-spectrum identification of bacterial and archaeal isolates by mass spectrometry.</title>
        <authorList>
            <person name="Sekiguchi Y."/>
            <person name="Tourlousse D.M."/>
        </authorList>
    </citation>
    <scope>NUCLEOTIDE SEQUENCE</scope>
    <source>
        <strain evidence="8">14</strain>
    </source>
</reference>
<dbReference type="GO" id="GO:0022857">
    <property type="term" value="F:transmembrane transporter activity"/>
    <property type="evidence" value="ECO:0007669"/>
    <property type="project" value="InterPro"/>
</dbReference>
<evidence type="ECO:0000256" key="3">
    <source>
        <dbReference type="ARBA" id="ARBA00022692"/>
    </source>
</evidence>
<evidence type="ECO:0000313" key="9">
    <source>
        <dbReference type="Proteomes" id="UP001144396"/>
    </source>
</evidence>
<evidence type="ECO:0000256" key="5">
    <source>
        <dbReference type="ARBA" id="ARBA00023136"/>
    </source>
</evidence>
<dbReference type="SUPFAM" id="SSF103473">
    <property type="entry name" value="MFS general substrate transporter"/>
    <property type="match status" value="1"/>
</dbReference>
<comment type="caution">
    <text evidence="8">The sequence shown here is derived from an EMBL/GenBank/DDBJ whole genome shotgun (WGS) entry which is preliminary data.</text>
</comment>
<dbReference type="EMBL" id="BSDP01000001">
    <property type="protein sequence ID" value="GLI26261.1"/>
    <property type="molecule type" value="Genomic_DNA"/>
</dbReference>
<evidence type="ECO:0000256" key="2">
    <source>
        <dbReference type="ARBA" id="ARBA00022475"/>
    </source>
</evidence>
<feature type="transmembrane region" description="Helical" evidence="6">
    <location>
        <begin position="157"/>
        <end position="175"/>
    </location>
</feature>
<accession>A0A9W6CP91</accession>
<evidence type="ECO:0000256" key="6">
    <source>
        <dbReference type="SAM" id="Phobius"/>
    </source>
</evidence>
<feature type="transmembrane region" description="Helical" evidence="6">
    <location>
        <begin position="69"/>
        <end position="87"/>
    </location>
</feature>
<feature type="transmembrane region" description="Helical" evidence="6">
    <location>
        <begin position="93"/>
        <end position="116"/>
    </location>
</feature>
<sequence>MSAGSYLATATPLRLAIGGVGVGVPILAVEQLGDVAVGGALVAASLAPSILAAPLAGVALDRAAHPRRLIAAAGLVAAVAYAAAAFLGDLPIWLVAAALVAAGTVSPFTMGGLSSFVTDEIPHERRAFALDALSYNIGAVIGPGTVAATAALGSARIAMLVVAGSAALGAAFALTTRLRARNASTGSPWRAMRDGLAWIAGHRPLAVVTASGTLSQVGGGALAIAAVALSLERADDPDGGAVIVSAFAVGALVGSLWISWRPGTRSPEFSMGTGFAATGVLIVVAIADLGAWWTIVMIGLAGVFTAGSTAAMLRLRTLQSPRAVRAQVFTVGGGLRAAAAAVGAGLAGAAAVSVGAGWLIAGVGACWIASGALLLAYPRGAEAVEG</sequence>
<keyword evidence="3 6" id="KW-0812">Transmembrane</keyword>
<evidence type="ECO:0000259" key="7">
    <source>
        <dbReference type="PROSITE" id="PS50850"/>
    </source>
</evidence>
<dbReference type="InterPro" id="IPR020846">
    <property type="entry name" value="MFS_dom"/>
</dbReference>
<evidence type="ECO:0000256" key="4">
    <source>
        <dbReference type="ARBA" id="ARBA00022989"/>
    </source>
</evidence>
<dbReference type="Gene3D" id="1.20.1250.20">
    <property type="entry name" value="MFS general substrate transporter like domains"/>
    <property type="match status" value="1"/>
</dbReference>
<evidence type="ECO:0000256" key="1">
    <source>
        <dbReference type="ARBA" id="ARBA00004651"/>
    </source>
</evidence>
<feature type="transmembrane region" description="Helical" evidence="6">
    <location>
        <begin position="35"/>
        <end position="57"/>
    </location>
</feature>